<dbReference type="AlphaFoldDB" id="V9D9P3"/>
<dbReference type="RefSeq" id="XP_008729309.1">
    <property type="nucleotide sequence ID" value="XM_008731087.1"/>
</dbReference>
<evidence type="ECO:0000256" key="1">
    <source>
        <dbReference type="SAM" id="MobiDB-lite"/>
    </source>
</evidence>
<organism evidence="2 3">
    <name type="scientific">Cladophialophora carrionii CBS 160.54</name>
    <dbReference type="NCBI Taxonomy" id="1279043"/>
    <lineage>
        <taxon>Eukaryota</taxon>
        <taxon>Fungi</taxon>
        <taxon>Dikarya</taxon>
        <taxon>Ascomycota</taxon>
        <taxon>Pezizomycotina</taxon>
        <taxon>Eurotiomycetes</taxon>
        <taxon>Chaetothyriomycetidae</taxon>
        <taxon>Chaetothyriales</taxon>
        <taxon>Herpotrichiellaceae</taxon>
        <taxon>Cladophialophora</taxon>
    </lineage>
</organism>
<gene>
    <name evidence="2" type="ORF">G647_06768</name>
</gene>
<accession>V9D9P3</accession>
<proteinExistence type="predicted"/>
<evidence type="ECO:0000313" key="3">
    <source>
        <dbReference type="Proteomes" id="UP000030678"/>
    </source>
</evidence>
<dbReference type="VEuPathDB" id="FungiDB:G647_06768"/>
<feature type="region of interest" description="Disordered" evidence="1">
    <location>
        <begin position="75"/>
        <end position="117"/>
    </location>
</feature>
<dbReference type="OrthoDB" id="4159979at2759"/>
<reference evidence="2 3" key="1">
    <citation type="submission" date="2013-03" db="EMBL/GenBank/DDBJ databases">
        <title>The Genome Sequence of Cladophialophora carrionii CBS 160.54.</title>
        <authorList>
            <consortium name="The Broad Institute Genomics Platform"/>
            <person name="Cuomo C."/>
            <person name="de Hoog S."/>
            <person name="Gorbushina A."/>
            <person name="Walker B."/>
            <person name="Young S.K."/>
            <person name="Zeng Q."/>
            <person name="Gargeya S."/>
            <person name="Fitzgerald M."/>
            <person name="Haas B."/>
            <person name="Abouelleil A."/>
            <person name="Allen A.W."/>
            <person name="Alvarado L."/>
            <person name="Arachchi H.M."/>
            <person name="Berlin A.M."/>
            <person name="Chapman S.B."/>
            <person name="Gainer-Dewar J."/>
            <person name="Goldberg J."/>
            <person name="Griggs A."/>
            <person name="Gujja S."/>
            <person name="Hansen M."/>
            <person name="Howarth C."/>
            <person name="Imamovic A."/>
            <person name="Ireland A."/>
            <person name="Larimer J."/>
            <person name="McCowan C."/>
            <person name="Murphy C."/>
            <person name="Pearson M."/>
            <person name="Poon T.W."/>
            <person name="Priest M."/>
            <person name="Roberts A."/>
            <person name="Saif S."/>
            <person name="Shea T."/>
            <person name="Sisk P."/>
            <person name="Sykes S."/>
            <person name="Wortman J."/>
            <person name="Nusbaum C."/>
            <person name="Birren B."/>
        </authorList>
    </citation>
    <scope>NUCLEOTIDE SEQUENCE [LARGE SCALE GENOMIC DNA]</scope>
    <source>
        <strain evidence="2 3">CBS 160.54</strain>
    </source>
</reference>
<dbReference type="Proteomes" id="UP000030678">
    <property type="component" value="Unassembled WGS sequence"/>
</dbReference>
<protein>
    <submittedName>
        <fullName evidence="2">Uncharacterized protein</fullName>
    </submittedName>
</protein>
<dbReference type="EMBL" id="KB822706">
    <property type="protein sequence ID" value="ETI22692.1"/>
    <property type="molecule type" value="Genomic_DNA"/>
</dbReference>
<evidence type="ECO:0000313" key="2">
    <source>
        <dbReference type="EMBL" id="ETI22692.1"/>
    </source>
</evidence>
<dbReference type="GeneID" id="19985261"/>
<sequence>MSRRSTNPIQTLSNQLRKKGLDMVAEPVLDPAFGLVYTFKSVKPGMNNNDVAYRLYYAGEVAKWSPTRRKAIDRMTARTKKKEEERLEREASGSVSTSLSVSTGAITSDKGSGSGSE</sequence>
<feature type="compositionally biased region" description="Basic and acidic residues" evidence="1">
    <location>
        <begin position="75"/>
        <end position="91"/>
    </location>
</feature>
<dbReference type="HOGENOM" id="CLU_174947_0_0_1"/>
<feature type="compositionally biased region" description="Low complexity" evidence="1">
    <location>
        <begin position="92"/>
        <end position="105"/>
    </location>
</feature>
<name>V9D9P3_9EURO</name>